<accession>A0A2S0L2Z3</accession>
<protein>
    <submittedName>
        <fullName evidence="2">Uncharacterized protein</fullName>
    </submittedName>
</protein>
<gene>
    <name evidence="2" type="ORF">C5Q96_01880</name>
</gene>
<evidence type="ECO:0000256" key="1">
    <source>
        <dbReference type="SAM" id="Phobius"/>
    </source>
</evidence>
<dbReference type="KEGG" id="mdv:C5Q96_01880"/>
<evidence type="ECO:0000313" key="2">
    <source>
        <dbReference type="EMBL" id="AVM47671.1"/>
    </source>
</evidence>
<sequence>MRQLFKSKRGSTIVIISYVFLALISMIIIAIGIARSRTVQSWSEVSGKLWGKAILSEYDKYLLHDYGIMAFQSNDIDVVKRLNVYSKYSFEDKLRVSLGTPSANLDQYRMSDLNNFRKSIRDSLLYESAKSVLDGSNRNVRSDVKNLNVSIDESKNATAESKDKSVYGKRIIGNKYVIETLPSRGEKNNFNIKRISGMISNNNASDKLSSKALGKISEMAFIVNKFNSHLKTCSDKETFFANEYEYIVKGNLDDNKNFESCKKSIFLIRNALNLAALSKDPEKMELIAAVSEVISPGPGAIVIQGIIMESWAALEAREDVKALLDNKRIPFIKKKGEWKVSLESVLGDEKFSEKIDEESRKIMNENSEQLKEMSKTESFVENMSGQNYEEYLLLMMLTTPKDLRTRRIMDLIQINMKYRYYDDFNFDEYNCGVRFNLKINGKSYEVDDSYK</sequence>
<dbReference type="Proteomes" id="UP000237883">
    <property type="component" value="Chromosome"/>
</dbReference>
<keyword evidence="1" id="KW-0812">Transmembrane</keyword>
<dbReference type="Pfam" id="PF18960">
    <property type="entry name" value="DUF5702"/>
    <property type="match status" value="1"/>
</dbReference>
<name>A0A2S0L2Z3_9FIRM</name>
<keyword evidence="1" id="KW-0472">Membrane</keyword>
<organism evidence="2 3">
    <name type="scientific">Mogibacterium diversum</name>
    <dbReference type="NCBI Taxonomy" id="114527"/>
    <lineage>
        <taxon>Bacteria</taxon>
        <taxon>Bacillati</taxon>
        <taxon>Bacillota</taxon>
        <taxon>Clostridia</taxon>
        <taxon>Peptostreptococcales</taxon>
        <taxon>Anaerovoracaceae</taxon>
        <taxon>Mogibacterium</taxon>
    </lineage>
</organism>
<keyword evidence="3" id="KW-1185">Reference proteome</keyword>
<dbReference type="AlphaFoldDB" id="A0A2S0L2Z3"/>
<keyword evidence="1" id="KW-1133">Transmembrane helix</keyword>
<dbReference type="InterPro" id="IPR043756">
    <property type="entry name" value="DUF5702"/>
</dbReference>
<proteinExistence type="predicted"/>
<evidence type="ECO:0000313" key="3">
    <source>
        <dbReference type="Proteomes" id="UP000237883"/>
    </source>
</evidence>
<reference evidence="3" key="1">
    <citation type="submission" date="2018-02" db="EMBL/GenBank/DDBJ databases">
        <authorList>
            <person name="Holder M.E."/>
            <person name="Ajami N.J."/>
            <person name="Petrosino J.F."/>
        </authorList>
    </citation>
    <scope>NUCLEOTIDE SEQUENCE [LARGE SCALE GENOMIC DNA]</scope>
    <source>
        <strain evidence="3">CCUG 47132</strain>
    </source>
</reference>
<feature type="transmembrane region" description="Helical" evidence="1">
    <location>
        <begin position="12"/>
        <end position="34"/>
    </location>
</feature>
<dbReference type="EMBL" id="CP027228">
    <property type="protein sequence ID" value="AVM47671.1"/>
    <property type="molecule type" value="Genomic_DNA"/>
</dbReference>